<proteinExistence type="predicted"/>
<dbReference type="PANTHER" id="PTHR31672">
    <property type="entry name" value="BNACNNG10540D PROTEIN"/>
    <property type="match status" value="1"/>
</dbReference>
<name>A0ABD3BF52_9LAMI</name>
<dbReference type="EMBL" id="JAVIJP010000100">
    <property type="protein sequence ID" value="KAL3615691.1"/>
    <property type="molecule type" value="Genomic_DNA"/>
</dbReference>
<comment type="caution">
    <text evidence="2">The sequence shown here is derived from an EMBL/GenBank/DDBJ whole genome shotgun (WGS) entry which is preliminary data.</text>
</comment>
<dbReference type="InterPro" id="IPR017451">
    <property type="entry name" value="F-box-assoc_interact_dom"/>
</dbReference>
<evidence type="ECO:0000313" key="3">
    <source>
        <dbReference type="Proteomes" id="UP001632038"/>
    </source>
</evidence>
<organism evidence="2 3">
    <name type="scientific">Castilleja foliolosa</name>
    <dbReference type="NCBI Taxonomy" id="1961234"/>
    <lineage>
        <taxon>Eukaryota</taxon>
        <taxon>Viridiplantae</taxon>
        <taxon>Streptophyta</taxon>
        <taxon>Embryophyta</taxon>
        <taxon>Tracheophyta</taxon>
        <taxon>Spermatophyta</taxon>
        <taxon>Magnoliopsida</taxon>
        <taxon>eudicotyledons</taxon>
        <taxon>Gunneridae</taxon>
        <taxon>Pentapetalae</taxon>
        <taxon>asterids</taxon>
        <taxon>lamiids</taxon>
        <taxon>Lamiales</taxon>
        <taxon>Orobanchaceae</taxon>
        <taxon>Pedicularideae</taxon>
        <taxon>Castillejinae</taxon>
        <taxon>Castilleja</taxon>
    </lineage>
</organism>
<dbReference type="NCBIfam" id="TIGR01640">
    <property type="entry name" value="F_box_assoc_1"/>
    <property type="match status" value="1"/>
</dbReference>
<dbReference type="EC" id="6.3.1.2" evidence="2"/>
<protein>
    <submittedName>
        <fullName evidence="2">Gamma-glutamylcysteine synthetase</fullName>
        <ecNumber evidence="2">6.3.1.2</ecNumber>
    </submittedName>
</protein>
<sequence>MNIKELGTDEDGTDEEQVNKIHELNVTDEEELIKINELNVTDEEELIKMNELNVTDEEILIKMNELNVTDEEELIKMNELNVTDEEEPNKIIETNTAENENLSLVISVSKKKTFADIPEQLQEQILTYLPVKNLVVFECVAKRWLNSFKNPQFILEQFNRSNPPPMLLVQDNWPYHVERYSFFSIKRGNPSTVNTVFPIPDADAVGRLRLVGSAEGVICVAQLQHPQSFTLFNPATRKVLTVPAPPSPLQNLVGDSSIGFGYNHTTKVFVLVRFFIYLGKYDVGNYSAAQSYDFEEEVWSYVNDGSDLCFLPINDVSDVVINGIPYWRVVNPNLKLYQMASYDPDTSAITLESFKWEKNLESFFGELIEGFLCAVVRGKGGTFDFWCRESVGEWKELYKLDFAGYPKDLMDGWCPFLGLTWDETIVIQYAGRVYISKLDKLDTVECIDRGWDPVIRLLSYRETLTILPKGYRSFGSGV</sequence>
<dbReference type="InterPro" id="IPR050796">
    <property type="entry name" value="SCF_F-box_component"/>
</dbReference>
<dbReference type="PROSITE" id="PS50181">
    <property type="entry name" value="FBOX"/>
    <property type="match status" value="1"/>
</dbReference>
<dbReference type="InterPro" id="IPR036047">
    <property type="entry name" value="F-box-like_dom_sf"/>
</dbReference>
<dbReference type="InterPro" id="IPR001810">
    <property type="entry name" value="F-box_dom"/>
</dbReference>
<keyword evidence="3" id="KW-1185">Reference proteome</keyword>
<dbReference type="AlphaFoldDB" id="A0ABD3BF52"/>
<feature type="domain" description="F-box" evidence="1">
    <location>
        <begin position="111"/>
        <end position="158"/>
    </location>
</feature>
<gene>
    <name evidence="2" type="primary">GS2</name>
    <name evidence="2" type="ORF">CASFOL_041352</name>
</gene>
<dbReference type="Pfam" id="PF00646">
    <property type="entry name" value="F-box"/>
    <property type="match status" value="1"/>
</dbReference>
<dbReference type="PANTHER" id="PTHR31672:SF13">
    <property type="entry name" value="F-BOX PROTEIN CPR30-LIKE"/>
    <property type="match status" value="1"/>
</dbReference>
<evidence type="ECO:0000313" key="2">
    <source>
        <dbReference type="EMBL" id="KAL3615691.1"/>
    </source>
</evidence>
<keyword evidence="2" id="KW-0436">Ligase</keyword>
<accession>A0ABD3BF52</accession>
<dbReference type="Proteomes" id="UP001632038">
    <property type="component" value="Unassembled WGS sequence"/>
</dbReference>
<evidence type="ECO:0000259" key="1">
    <source>
        <dbReference type="PROSITE" id="PS50181"/>
    </source>
</evidence>
<dbReference type="GO" id="GO:0004356">
    <property type="term" value="F:glutamine synthetase activity"/>
    <property type="evidence" value="ECO:0007669"/>
    <property type="project" value="UniProtKB-EC"/>
</dbReference>
<reference evidence="3" key="1">
    <citation type="journal article" date="2024" name="IScience">
        <title>Strigolactones Initiate the Formation of Haustorium-like Structures in Castilleja.</title>
        <authorList>
            <person name="Buerger M."/>
            <person name="Peterson D."/>
            <person name="Chory J."/>
        </authorList>
    </citation>
    <scope>NUCLEOTIDE SEQUENCE [LARGE SCALE GENOMIC DNA]</scope>
</reference>
<dbReference type="SUPFAM" id="SSF81383">
    <property type="entry name" value="F-box domain"/>
    <property type="match status" value="1"/>
</dbReference>